<dbReference type="RefSeq" id="WP_345649625.1">
    <property type="nucleotide sequence ID" value="NZ_BAABEP010000031.1"/>
</dbReference>
<evidence type="ECO:0000256" key="1">
    <source>
        <dbReference type="ARBA" id="ARBA00006096"/>
    </source>
</evidence>
<dbReference type="EMBL" id="BAABEP010000031">
    <property type="protein sequence ID" value="GAA3740398.1"/>
    <property type="molecule type" value="Genomic_DNA"/>
</dbReference>
<dbReference type="GO" id="GO:0004180">
    <property type="term" value="F:carboxypeptidase activity"/>
    <property type="evidence" value="ECO:0007669"/>
    <property type="project" value="UniProtKB-KW"/>
</dbReference>
<evidence type="ECO:0000256" key="2">
    <source>
        <dbReference type="ARBA" id="ARBA00022801"/>
    </source>
</evidence>
<keyword evidence="4" id="KW-0645">Protease</keyword>
<comment type="caution">
    <text evidence="4">The sequence shown here is derived from an EMBL/GenBank/DDBJ whole genome shotgun (WGS) entry which is preliminary data.</text>
</comment>
<name>A0ABP7FHY7_9ACTN</name>
<keyword evidence="2" id="KW-0378">Hydrolase</keyword>
<evidence type="ECO:0000256" key="3">
    <source>
        <dbReference type="SAM" id="MobiDB-lite"/>
    </source>
</evidence>
<dbReference type="PANTHER" id="PTHR30023">
    <property type="entry name" value="D-ALANYL-D-ALANINE CARBOXYPEPTIDASE"/>
    <property type="match status" value="1"/>
</dbReference>
<feature type="compositionally biased region" description="Pro residues" evidence="3">
    <location>
        <begin position="57"/>
        <end position="69"/>
    </location>
</feature>
<dbReference type="PRINTS" id="PR00922">
    <property type="entry name" value="DADACBPTASE3"/>
</dbReference>
<comment type="similarity">
    <text evidence="1">Belongs to the peptidase S13 family.</text>
</comment>
<organism evidence="4 5">
    <name type="scientific">Streptomyces tremellae</name>
    <dbReference type="NCBI Taxonomy" id="1124239"/>
    <lineage>
        <taxon>Bacteria</taxon>
        <taxon>Bacillati</taxon>
        <taxon>Actinomycetota</taxon>
        <taxon>Actinomycetes</taxon>
        <taxon>Kitasatosporales</taxon>
        <taxon>Streptomycetaceae</taxon>
        <taxon>Streptomyces</taxon>
    </lineage>
</organism>
<dbReference type="PANTHER" id="PTHR30023:SF0">
    <property type="entry name" value="PENICILLIN-SENSITIVE CARBOXYPEPTIDASE A"/>
    <property type="match status" value="1"/>
</dbReference>
<evidence type="ECO:0000313" key="4">
    <source>
        <dbReference type="EMBL" id="GAA3740398.1"/>
    </source>
</evidence>
<dbReference type="InterPro" id="IPR000667">
    <property type="entry name" value="Peptidase_S13"/>
</dbReference>
<accession>A0ABP7FHY7</accession>
<evidence type="ECO:0000313" key="5">
    <source>
        <dbReference type="Proteomes" id="UP001499884"/>
    </source>
</evidence>
<reference evidence="5" key="1">
    <citation type="journal article" date="2019" name="Int. J. Syst. Evol. Microbiol.">
        <title>The Global Catalogue of Microorganisms (GCM) 10K type strain sequencing project: providing services to taxonomists for standard genome sequencing and annotation.</title>
        <authorList>
            <consortium name="The Broad Institute Genomics Platform"/>
            <consortium name="The Broad Institute Genome Sequencing Center for Infectious Disease"/>
            <person name="Wu L."/>
            <person name="Ma J."/>
        </authorList>
    </citation>
    <scope>NUCLEOTIDE SEQUENCE [LARGE SCALE GENOMIC DNA]</scope>
    <source>
        <strain evidence="5">JCM 30846</strain>
    </source>
</reference>
<sequence>MLDQKAWQVTAGSAVLGLLAAAGAIAIAGPWDGGQRTAEKTWAAGQGRTGAGAHPGAPAPARAPKPAPSAGPVLTALGGDPDDSNASNASNAGDAGDDGGATAHDAGTSGRGNHTGTRAEAGEAPMNLAKTLGPLLGRPALGKVTAASVVDVETGRQLYGKNATRPMTPASTVKLATMTAALSAVGPDHRIPTTVVAGRGDRHITLVGGGDPGLDAKALGRLADSTARALKAKGVRKVALGYDVSLYSGPRQHPIGPNDNIAPVMALTLNEGRLNRTTSGPAPRSGDPAGAAAEEFVRQLRARGITATKAAAPAKAPKGARRLAVSWSAPVSDLIERALTESDNDIAEAMARQTALAAHLPASFAGGAKAVKQRLAKLGMPLAGTVFTDGSGLNRKDKVTAALLTSLLTRDGDPDHPELRPVLTGLPVAGFTGTLVDRYTGPGQAPAEGLIRAKTGTLTGVNTLAGTVVDASGRLLAFAFMADATASPTAAEQALDQASAALLP</sequence>
<dbReference type="Proteomes" id="UP001499884">
    <property type="component" value="Unassembled WGS sequence"/>
</dbReference>
<feature type="compositionally biased region" description="Low complexity" evidence="3">
    <location>
        <begin position="84"/>
        <end position="108"/>
    </location>
</feature>
<dbReference type="NCBIfam" id="TIGR00666">
    <property type="entry name" value="PBP4"/>
    <property type="match status" value="1"/>
</dbReference>
<keyword evidence="4" id="KW-0121">Carboxypeptidase</keyword>
<keyword evidence="5" id="KW-1185">Reference proteome</keyword>
<gene>
    <name evidence="4" type="primary">dacB</name>
    <name evidence="4" type="ORF">GCM10023082_41750</name>
</gene>
<dbReference type="InterPro" id="IPR012338">
    <property type="entry name" value="Beta-lactam/transpept-like"/>
</dbReference>
<dbReference type="SUPFAM" id="SSF56601">
    <property type="entry name" value="beta-lactamase/transpeptidase-like"/>
    <property type="match status" value="1"/>
</dbReference>
<feature type="region of interest" description="Disordered" evidence="3">
    <location>
        <begin position="30"/>
        <end position="124"/>
    </location>
</feature>
<dbReference type="Pfam" id="PF02113">
    <property type="entry name" value="Peptidase_S13"/>
    <property type="match status" value="2"/>
</dbReference>
<protein>
    <submittedName>
        <fullName evidence="4">D-alanyl-D-alanine carboxypeptidase/D-alanyl-D-alanine-endopeptidase</fullName>
    </submittedName>
</protein>
<dbReference type="Gene3D" id="3.40.710.10">
    <property type="entry name" value="DD-peptidase/beta-lactamase superfamily"/>
    <property type="match status" value="2"/>
</dbReference>
<proteinExistence type="inferred from homology"/>